<evidence type="ECO:0000256" key="1">
    <source>
        <dbReference type="ARBA" id="ARBA00005051"/>
    </source>
</evidence>
<keyword evidence="9" id="KW-0289">Folate biosynthesis</keyword>
<dbReference type="Pfam" id="PF01288">
    <property type="entry name" value="HPPK"/>
    <property type="match status" value="1"/>
</dbReference>
<dbReference type="PANTHER" id="PTHR43071:SF1">
    <property type="entry name" value="2-AMINO-4-HYDROXY-6-HYDROXYMETHYLDIHYDROPTERIDINE PYROPHOSPHOKINASE"/>
    <property type="match status" value="1"/>
</dbReference>
<dbReference type="Proteomes" id="UP001334732">
    <property type="component" value="Chromosome"/>
</dbReference>
<keyword evidence="15" id="KW-1185">Reference proteome</keyword>
<evidence type="ECO:0000256" key="4">
    <source>
        <dbReference type="ARBA" id="ARBA00016218"/>
    </source>
</evidence>
<comment type="pathway">
    <text evidence="1">Cofactor biosynthesis; tetrahydrofolate biosynthesis; 2-amino-4-hydroxy-6-hydroxymethyl-7,8-dihydropteridine diphosphate from 7,8-dihydroneopterin triphosphate: step 4/4.</text>
</comment>
<keyword evidence="5 14" id="KW-0808">Transferase</keyword>
<gene>
    <name evidence="14" type="primary">folK</name>
    <name evidence="14" type="ORF">VA613_11230</name>
</gene>
<dbReference type="GO" id="GO:0003848">
    <property type="term" value="F:2-amino-4-hydroxy-6-hydroxymethyldihydropteridine diphosphokinase activity"/>
    <property type="evidence" value="ECO:0007669"/>
    <property type="project" value="UniProtKB-EC"/>
</dbReference>
<organism evidence="14 15">
    <name type="scientific">Thiobacillus sedimenti</name>
    <dbReference type="NCBI Taxonomy" id="3110231"/>
    <lineage>
        <taxon>Bacteria</taxon>
        <taxon>Pseudomonadati</taxon>
        <taxon>Pseudomonadota</taxon>
        <taxon>Betaproteobacteria</taxon>
        <taxon>Nitrosomonadales</taxon>
        <taxon>Thiobacillaceae</taxon>
        <taxon>Thiobacillus</taxon>
    </lineage>
</organism>
<reference evidence="14 15" key="1">
    <citation type="submission" date="2023-12" db="EMBL/GenBank/DDBJ databases">
        <title>Thiobacillus sedimentum sp. nov., a chemolithoautotrophic sulfur-oxidizing bacterium isolated from freshwater sediment.</title>
        <authorList>
            <person name="Luo J."/>
            <person name="Dai C."/>
        </authorList>
    </citation>
    <scope>NUCLEOTIDE SEQUENCE [LARGE SCALE GENOMIC DNA]</scope>
    <source>
        <strain evidence="14 15">SCUT-2</strain>
    </source>
</reference>
<proteinExistence type="inferred from homology"/>
<accession>A0ABZ1CHU4</accession>
<feature type="domain" description="7,8-dihydro-6-hydroxymethylpterin-pyrophosphokinase" evidence="13">
    <location>
        <begin position="89"/>
        <end position="100"/>
    </location>
</feature>
<dbReference type="RefSeq" id="WP_324779104.1">
    <property type="nucleotide sequence ID" value="NZ_CP141769.1"/>
</dbReference>
<evidence type="ECO:0000259" key="13">
    <source>
        <dbReference type="PROSITE" id="PS00794"/>
    </source>
</evidence>
<evidence type="ECO:0000313" key="15">
    <source>
        <dbReference type="Proteomes" id="UP001334732"/>
    </source>
</evidence>
<evidence type="ECO:0000256" key="7">
    <source>
        <dbReference type="ARBA" id="ARBA00022777"/>
    </source>
</evidence>
<evidence type="ECO:0000256" key="12">
    <source>
        <dbReference type="ARBA" id="ARBA00033413"/>
    </source>
</evidence>
<evidence type="ECO:0000256" key="9">
    <source>
        <dbReference type="ARBA" id="ARBA00022909"/>
    </source>
</evidence>
<keyword evidence="6" id="KW-0547">Nucleotide-binding</keyword>
<sequence length="168" mass="17911">MSVIATIGLGANLNDPAAQVEYALAELGRLPGTRLVARSGLYASAPVGYVDQPDFINAVAQVETTLAPRALLAALLDIEHRHGRERSFRNAPRTLDLDLLLYGAAQFHEDGLTLPHPRMHERAFVLLPLLEIDPDTVIPGRGRAADRLPACSGQGVTLLPLPAAAVNA</sequence>
<evidence type="ECO:0000256" key="3">
    <source>
        <dbReference type="ARBA" id="ARBA00013253"/>
    </source>
</evidence>
<protein>
    <recommendedName>
        <fullName evidence="4">2-amino-4-hydroxy-6-hydroxymethyldihydropteridine pyrophosphokinase</fullName>
        <ecNumber evidence="3">2.7.6.3</ecNumber>
    </recommendedName>
    <alternativeName>
        <fullName evidence="11">6-hydroxymethyl-7,8-dihydropterin pyrophosphokinase</fullName>
    </alternativeName>
    <alternativeName>
        <fullName evidence="12">7,8-dihydro-6-hydroxymethylpterin-pyrophosphokinase</fullName>
    </alternativeName>
</protein>
<dbReference type="EC" id="2.7.6.3" evidence="3"/>
<name>A0ABZ1CHU4_9PROT</name>
<keyword evidence="8" id="KW-0067">ATP-binding</keyword>
<evidence type="ECO:0000256" key="6">
    <source>
        <dbReference type="ARBA" id="ARBA00022741"/>
    </source>
</evidence>
<comment type="similarity">
    <text evidence="2">Belongs to the HPPK family.</text>
</comment>
<dbReference type="NCBIfam" id="TIGR01498">
    <property type="entry name" value="folK"/>
    <property type="match status" value="1"/>
</dbReference>
<dbReference type="SUPFAM" id="SSF55083">
    <property type="entry name" value="6-hydroxymethyl-7,8-dihydropterin pyrophosphokinase, HPPK"/>
    <property type="match status" value="1"/>
</dbReference>
<dbReference type="PROSITE" id="PS00794">
    <property type="entry name" value="HPPK"/>
    <property type="match status" value="1"/>
</dbReference>
<comment type="function">
    <text evidence="10">Catalyzes the transfer of pyrophosphate from adenosine triphosphate (ATP) to 6-hydroxymethyl-7,8-dihydropterin, an enzymatic step in folate biosynthesis pathway.</text>
</comment>
<evidence type="ECO:0000256" key="8">
    <source>
        <dbReference type="ARBA" id="ARBA00022840"/>
    </source>
</evidence>
<keyword evidence="7" id="KW-0418">Kinase</keyword>
<dbReference type="InterPro" id="IPR000550">
    <property type="entry name" value="Hppk"/>
</dbReference>
<dbReference type="Gene3D" id="3.30.70.560">
    <property type="entry name" value="7,8-Dihydro-6-hydroxymethylpterin-pyrophosphokinase HPPK"/>
    <property type="match status" value="1"/>
</dbReference>
<dbReference type="PANTHER" id="PTHR43071">
    <property type="entry name" value="2-AMINO-4-HYDROXY-6-HYDROXYMETHYLDIHYDROPTERIDINE PYROPHOSPHOKINASE"/>
    <property type="match status" value="1"/>
</dbReference>
<evidence type="ECO:0000256" key="10">
    <source>
        <dbReference type="ARBA" id="ARBA00029409"/>
    </source>
</evidence>
<dbReference type="InterPro" id="IPR035907">
    <property type="entry name" value="Hppk_sf"/>
</dbReference>
<evidence type="ECO:0000256" key="11">
    <source>
        <dbReference type="ARBA" id="ARBA00029766"/>
    </source>
</evidence>
<dbReference type="EMBL" id="CP141769">
    <property type="protein sequence ID" value="WRS38573.1"/>
    <property type="molecule type" value="Genomic_DNA"/>
</dbReference>
<dbReference type="CDD" id="cd00483">
    <property type="entry name" value="HPPK"/>
    <property type="match status" value="1"/>
</dbReference>
<evidence type="ECO:0000256" key="5">
    <source>
        <dbReference type="ARBA" id="ARBA00022679"/>
    </source>
</evidence>
<evidence type="ECO:0000256" key="2">
    <source>
        <dbReference type="ARBA" id="ARBA00005810"/>
    </source>
</evidence>
<evidence type="ECO:0000313" key="14">
    <source>
        <dbReference type="EMBL" id="WRS38573.1"/>
    </source>
</evidence>